<evidence type="ECO:0000313" key="2">
    <source>
        <dbReference type="EMBL" id="ABE99671.1"/>
    </source>
</evidence>
<keyword evidence="1" id="KW-0238">DNA-binding</keyword>
<accession>Q0ZNP5</accession>
<dbReference type="SUPFAM" id="SSF46785">
    <property type="entry name" value="Winged helix' DNA-binding domain"/>
    <property type="match status" value="1"/>
</dbReference>
<dbReference type="GO" id="GO:0003677">
    <property type="term" value="F:DNA binding"/>
    <property type="evidence" value="ECO:0007669"/>
    <property type="project" value="UniProtKB-KW"/>
</dbReference>
<geneLocation type="plasmid" evidence="1">
    <name>pSOG1</name>
</geneLocation>
<dbReference type="InterPro" id="IPR036390">
    <property type="entry name" value="WH_DNA-bd_sf"/>
</dbReference>
<geneLocation type="plasmid" evidence="2">
    <name>pSOG2</name>
</geneLocation>
<reference evidence="2" key="1">
    <citation type="journal article" date="2006" name="Microbiology">
        <title>Two novel conjugative plasmids from a single strain of Sulfolobus.</title>
        <authorList>
            <person name="Erauso G."/>
            <person name="Stedman K.M."/>
            <person name="van de Werken H.J."/>
            <person name="Zillig W."/>
            <person name="van der Oost J."/>
        </authorList>
    </citation>
    <scope>NUCLEOTIDE SEQUENCE</scope>
    <source>
        <strain evidence="2">SOG2/4</strain>
        <plasmid evidence="1">pSOG1</plasmid>
        <plasmid evidence="2">pSOG2</plasmid>
    </source>
</reference>
<organism evidence="2">
    <name type="scientific">Saccharolobus islandicus</name>
    <name type="common">Sulfolobus islandicus</name>
    <dbReference type="NCBI Taxonomy" id="43080"/>
    <lineage>
        <taxon>Archaea</taxon>
        <taxon>Thermoproteota</taxon>
        <taxon>Thermoprotei</taxon>
        <taxon>Sulfolobales</taxon>
        <taxon>Sulfolobaceae</taxon>
        <taxon>Saccharolobus</taxon>
    </lineage>
</organism>
<dbReference type="InterPro" id="IPR036388">
    <property type="entry name" value="WH-like_DNA-bd_sf"/>
</dbReference>
<dbReference type="EMBL" id="DQ335583">
    <property type="protein sequence ID" value="ABE99622.1"/>
    <property type="molecule type" value="Genomic_DNA"/>
</dbReference>
<name>Q0ZNP5_SACIS</name>
<keyword evidence="2" id="KW-0614">Plasmid</keyword>
<dbReference type="Gene3D" id="1.10.10.10">
    <property type="entry name" value="Winged helix-like DNA-binding domain superfamily/Winged helix DNA-binding domain"/>
    <property type="match status" value="1"/>
</dbReference>
<dbReference type="RefSeq" id="WP_012386951.1">
    <property type="nucleotide sequence ID" value="NC_010597.1"/>
</dbReference>
<sequence>MTDVYFFRSNNIIRIFQELTKGPKLARDLAAVIHTHSKEIYPRVKRYIQKGWVQVQKINNMNIYSLTEVAKKILQLQGSFERIKEKAEKALGRKLDEDEIEVLRVLYEARGYIENSSDETIAEQIYHKARVNNRHVTLSRIEEILKEFTIRKIIFAYRLRNGTILKIRLDKSLLE</sequence>
<protein>
    <submittedName>
        <fullName evidence="1">Putative DNA-binding protein</fullName>
    </submittedName>
</protein>
<proteinExistence type="predicted"/>
<evidence type="ECO:0000313" key="1">
    <source>
        <dbReference type="EMBL" id="ABE99622.1"/>
    </source>
</evidence>
<dbReference type="EMBL" id="DQ335584">
    <property type="protein sequence ID" value="ABE99671.1"/>
    <property type="molecule type" value="Genomic_DNA"/>
</dbReference>
<dbReference type="AlphaFoldDB" id="Q0ZNP5"/>